<evidence type="ECO:0000313" key="3">
    <source>
        <dbReference type="Proteomes" id="UP000018050"/>
    </source>
</evidence>
<reference evidence="2" key="2">
    <citation type="submission" date="2013-10" db="EMBL/GenBank/DDBJ databases">
        <authorList>
            <person name="Aslett M."/>
        </authorList>
    </citation>
    <scope>NUCLEOTIDE SEQUENCE</scope>
    <source>
        <strain evidence="2">Houghton</strain>
    </source>
</reference>
<feature type="region of interest" description="Disordered" evidence="1">
    <location>
        <begin position="81"/>
        <end position="216"/>
    </location>
</feature>
<feature type="region of interest" description="Disordered" evidence="1">
    <location>
        <begin position="243"/>
        <end position="293"/>
    </location>
</feature>
<feature type="region of interest" description="Disordered" evidence="1">
    <location>
        <begin position="1016"/>
        <end position="1044"/>
    </location>
</feature>
<dbReference type="OMA" id="LWRVQWQ"/>
<dbReference type="RefSeq" id="XP_013247115.1">
    <property type="nucleotide sequence ID" value="XM_013391661.1"/>
</dbReference>
<dbReference type="EMBL" id="HG673496">
    <property type="protein sequence ID" value="CDI83817.1"/>
    <property type="molecule type" value="Genomic_DNA"/>
</dbReference>
<feature type="compositionally biased region" description="Polar residues" evidence="1">
    <location>
        <begin position="171"/>
        <end position="185"/>
    </location>
</feature>
<feature type="compositionally biased region" description="Low complexity" evidence="1">
    <location>
        <begin position="1025"/>
        <end position="1040"/>
    </location>
</feature>
<dbReference type="AlphaFoldDB" id="U6GW53"/>
<feature type="compositionally biased region" description="Basic residues" evidence="1">
    <location>
        <begin position="670"/>
        <end position="681"/>
    </location>
</feature>
<accession>U6GW53</accession>
<feature type="region of interest" description="Disordered" evidence="1">
    <location>
        <begin position="1"/>
        <end position="45"/>
    </location>
</feature>
<feature type="compositionally biased region" description="Low complexity" evidence="1">
    <location>
        <begin position="94"/>
        <end position="111"/>
    </location>
</feature>
<feature type="compositionally biased region" description="Low complexity" evidence="1">
    <location>
        <begin position="514"/>
        <end position="529"/>
    </location>
</feature>
<feature type="compositionally biased region" description="Polar residues" evidence="1">
    <location>
        <begin position="122"/>
        <end position="141"/>
    </location>
</feature>
<evidence type="ECO:0000256" key="1">
    <source>
        <dbReference type="SAM" id="MobiDB-lite"/>
    </source>
</evidence>
<feature type="region of interest" description="Disordered" evidence="1">
    <location>
        <begin position="1058"/>
        <end position="1078"/>
    </location>
</feature>
<sequence length="1158" mass="120436">MLDSCDLRFPSQPTEPPPNANQVAFAQPAVQAPQPQSATAQENQRVQQPLLLSQVRSCVGTAQEEVPPCAPAGGELLQQAHRQQQQLQHHEHQQQQLLWPHRQQHQHPQLHQQRHLCEVQQKESLNSDVQNPTSPFTSSNCLGLGAPHPLQRGQLPSPPQSFSVPLEAVHQQRQSESQAEGSSSLKGPIETEPPAAPTPHPHKRHSGGPRLGSSAEQVAAALCSTGGPQGCLEGPHILPEVETTSSDASGERSSQQQQQEQQQQQQQQHQQQLVRPPVSGHPLCFADGPPHQRVDTSRAAATAAAAAARCRSFKVLPSAAGNTTPAAPAGAAAAPPRAAATAKAATAAATGATAAAGAAAARATRSIEGDLSGGSSLYRSVRRALSTAVKRLEAAAAERIRCFMDEEYRHLASLLLSEEEEEALLHGLLLGLKLESFTDAGLSALFELLQGLPAAAANAAAQTNSGAPPDTSWGPPVYGTLTSCQDTSATTQREAEITLPPCSSRGRLDLSAQSARGPSLGSPGSPGAPTDFVLTPRGSIVEAAAAALQPALREYLDYIDEVDGFVDIMSESKPTRNRCIYTPDGGRQQERAAAAAGGKHNGGEVRTSRMQAAAAAATSRTAPTAARDSGKAATATAAAAVADIAVAAAAAAEFMEGTSAKAGLSALTHKPQRRRPRHSVSKRGMATWGPPAALGGPPAALGAPFEESSPLPLTEGIRAKRQCQGLPSVSFLCSSPLTSAGAWGLPHLKHQQQQQQQQHQHWGLSSERESFLLEKSQAVSSPSRISPSCAESFPMINPCKPCTVEAAFRSSSSSSNSSSSKSGICSGASSGCPCSSSTSSRVLISSSLCPGGVVCDAAPPPSTVTSGVCTPGAVEVGAISSLRSPVKGVYYDSLKKLWRVQWQTTAAAEGGGGPPGAPGEGKRISRSFSCNRLGFEAARARAVAWILSRGLVGDGGGPGWFPSDISGVCAALRAAETWEMVQDTQIKEFAAFVDPKRFLLRVEGFYLTAKMTGGGGLAPAPTNKTPSPLSSSSTSSSSSSNVCNTDSLGDRLNSFCASGGRSASGGKRGARGVSTGGRQRGFSSLSLDEMLKIVWGEPREAAAFILASAAAQGQGFSSSSSSFMLNAGTNETKGLLFLENKLTTTPNKNEQCCCIKRE</sequence>
<keyword evidence="3" id="KW-1185">Reference proteome</keyword>
<feature type="compositionally biased region" description="Polar residues" evidence="1">
    <location>
        <begin position="243"/>
        <end position="254"/>
    </location>
</feature>
<dbReference type="OrthoDB" id="349425at2759"/>
<feature type="region of interest" description="Disordered" evidence="1">
    <location>
        <begin position="663"/>
        <end position="689"/>
    </location>
</feature>
<name>U6GW53_EIMAC</name>
<dbReference type="Gene3D" id="1.20.5.2050">
    <property type="match status" value="1"/>
</dbReference>
<evidence type="ECO:0000313" key="2">
    <source>
        <dbReference type="EMBL" id="CDI83817.1"/>
    </source>
</evidence>
<feature type="region of interest" description="Disordered" evidence="1">
    <location>
        <begin position="501"/>
        <end position="529"/>
    </location>
</feature>
<feature type="compositionally biased region" description="Low complexity" evidence="1">
    <location>
        <begin position="20"/>
        <end position="41"/>
    </location>
</feature>
<protein>
    <submittedName>
        <fullName evidence="2">Uncharacterized protein</fullName>
    </submittedName>
</protein>
<proteinExistence type="predicted"/>
<gene>
    <name evidence="2" type="ORF">EAH_00044350</name>
</gene>
<dbReference type="GeneID" id="25272505"/>
<dbReference type="Proteomes" id="UP000018050">
    <property type="component" value="Unassembled WGS sequence"/>
</dbReference>
<reference evidence="2" key="1">
    <citation type="submission" date="2013-10" db="EMBL/GenBank/DDBJ databases">
        <title>Genomic analysis of the causative agents of coccidiosis in chickens.</title>
        <authorList>
            <person name="Reid A.J."/>
            <person name="Blake D."/>
            <person name="Billington K."/>
            <person name="Browne H."/>
            <person name="Dunn M."/>
            <person name="Hung S."/>
            <person name="Kawahara F."/>
            <person name="Miranda-Saavedra D."/>
            <person name="Mourier T."/>
            <person name="Nagra H."/>
            <person name="Otto T.D."/>
            <person name="Rawlings N."/>
            <person name="Sanchez A."/>
            <person name="Sanders M."/>
            <person name="Subramaniam C."/>
            <person name="Tay Y."/>
            <person name="Dear P."/>
            <person name="Doerig C."/>
            <person name="Gruber A."/>
            <person name="Parkinson J."/>
            <person name="Shirley M."/>
            <person name="Wan K.L."/>
            <person name="Berriman M."/>
            <person name="Tomley F."/>
            <person name="Pain A."/>
        </authorList>
    </citation>
    <scope>NUCLEOTIDE SEQUENCE</scope>
    <source>
        <strain evidence="2">Houghton</strain>
    </source>
</reference>
<organism evidence="2 3">
    <name type="scientific">Eimeria acervulina</name>
    <name type="common">Coccidian parasite</name>
    <dbReference type="NCBI Taxonomy" id="5801"/>
    <lineage>
        <taxon>Eukaryota</taxon>
        <taxon>Sar</taxon>
        <taxon>Alveolata</taxon>
        <taxon>Apicomplexa</taxon>
        <taxon>Conoidasida</taxon>
        <taxon>Coccidia</taxon>
        <taxon>Eucoccidiorida</taxon>
        <taxon>Eimeriorina</taxon>
        <taxon>Eimeriidae</taxon>
        <taxon>Eimeria</taxon>
    </lineage>
</organism>
<dbReference type="VEuPathDB" id="ToxoDB:EAH_00044350"/>
<feature type="compositionally biased region" description="Low complexity" evidence="1">
    <location>
        <begin position="255"/>
        <end position="272"/>
    </location>
</feature>